<protein>
    <submittedName>
        <fullName evidence="4">FAS-associated death domain protein</fullName>
    </submittedName>
</protein>
<reference evidence="4 5" key="1">
    <citation type="submission" date="2017-05" db="EMBL/GenBank/DDBJ databases">
        <title>Genome of assembly of the Bengalese finch, Lonchura striata domestica.</title>
        <authorList>
            <person name="Colquitt B.M."/>
            <person name="Brainard M.S."/>
        </authorList>
    </citation>
    <scope>NUCLEOTIDE SEQUENCE [LARGE SCALE GENOMIC DNA]</scope>
    <source>
        <strain evidence="4">White83orange57</strain>
    </source>
</reference>
<dbReference type="STRING" id="299123.ENSLSDP00000002319"/>
<name>A0A218UVM2_9PASE</name>
<dbReference type="InterPro" id="IPR016729">
    <property type="entry name" value="FADD"/>
</dbReference>
<dbReference type="Gene3D" id="1.10.533.10">
    <property type="entry name" value="Death Domain, Fas"/>
    <property type="match status" value="2"/>
</dbReference>
<feature type="domain" description="Death" evidence="2">
    <location>
        <begin position="129"/>
        <end position="213"/>
    </location>
</feature>
<dbReference type="CDD" id="cd08336">
    <property type="entry name" value="DED_FADD"/>
    <property type="match status" value="1"/>
</dbReference>
<evidence type="ECO:0000259" key="3">
    <source>
        <dbReference type="PROSITE" id="PS50168"/>
    </source>
</evidence>
<dbReference type="Pfam" id="PF01335">
    <property type="entry name" value="DED"/>
    <property type="match status" value="1"/>
</dbReference>
<dbReference type="InterPro" id="IPR001875">
    <property type="entry name" value="DED_dom"/>
</dbReference>
<dbReference type="FunFam" id="1.10.533.10:FF:000059">
    <property type="entry name" value="Fas-associated via death domain"/>
    <property type="match status" value="1"/>
</dbReference>
<accession>A0A218UVM2</accession>
<dbReference type="GO" id="GO:0097191">
    <property type="term" value="P:extrinsic apoptotic signaling pathway"/>
    <property type="evidence" value="ECO:0007669"/>
    <property type="project" value="TreeGrafter"/>
</dbReference>
<dbReference type="SUPFAM" id="SSF47986">
    <property type="entry name" value="DEATH domain"/>
    <property type="match status" value="1"/>
</dbReference>
<dbReference type="InterPro" id="IPR011029">
    <property type="entry name" value="DEATH-like_dom_sf"/>
</dbReference>
<dbReference type="EMBL" id="MUZQ01000123">
    <property type="protein sequence ID" value="OWK57480.1"/>
    <property type="molecule type" value="Genomic_DNA"/>
</dbReference>
<dbReference type="GO" id="GO:0031265">
    <property type="term" value="C:CD95 death-inducing signaling complex"/>
    <property type="evidence" value="ECO:0007669"/>
    <property type="project" value="TreeGrafter"/>
</dbReference>
<comment type="caution">
    <text evidence="4">The sequence shown here is derived from an EMBL/GenBank/DDBJ whole genome shotgun (WGS) entry which is preliminary data.</text>
</comment>
<dbReference type="KEGG" id="lsr:110485062"/>
<organism evidence="4 5">
    <name type="scientific">Lonchura striata</name>
    <name type="common">white-rumped munia</name>
    <dbReference type="NCBI Taxonomy" id="40157"/>
    <lineage>
        <taxon>Eukaryota</taxon>
        <taxon>Metazoa</taxon>
        <taxon>Chordata</taxon>
        <taxon>Craniata</taxon>
        <taxon>Vertebrata</taxon>
        <taxon>Euteleostomi</taxon>
        <taxon>Archelosauria</taxon>
        <taxon>Archosauria</taxon>
        <taxon>Dinosauria</taxon>
        <taxon>Saurischia</taxon>
        <taxon>Theropoda</taxon>
        <taxon>Coelurosauria</taxon>
        <taxon>Aves</taxon>
        <taxon>Neognathae</taxon>
        <taxon>Neoaves</taxon>
        <taxon>Telluraves</taxon>
        <taxon>Australaves</taxon>
        <taxon>Passeriformes</taxon>
        <taxon>Passeroidea</taxon>
        <taxon>Estrildidae</taxon>
        <taxon>Estrildinae</taxon>
        <taxon>Lonchura</taxon>
    </lineage>
</organism>
<feature type="compositionally biased region" description="Basic and acidic residues" evidence="1">
    <location>
        <begin position="1"/>
        <end position="10"/>
    </location>
</feature>
<dbReference type="SMART" id="SM00031">
    <property type="entry name" value="DED"/>
    <property type="match status" value="1"/>
</dbReference>
<dbReference type="CTD" id="8772"/>
<dbReference type="GO" id="GO:0089720">
    <property type="term" value="F:caspase binding"/>
    <property type="evidence" value="ECO:0007669"/>
    <property type="project" value="TreeGrafter"/>
</dbReference>
<keyword evidence="5" id="KW-1185">Reference proteome</keyword>
<dbReference type="GO" id="GO:0045089">
    <property type="term" value="P:positive regulation of innate immune response"/>
    <property type="evidence" value="ECO:0007669"/>
    <property type="project" value="TreeGrafter"/>
</dbReference>
<dbReference type="PROSITE" id="PS50017">
    <property type="entry name" value="DEATH_DOMAIN"/>
    <property type="match status" value="1"/>
</dbReference>
<dbReference type="SMART" id="SM00005">
    <property type="entry name" value="DEATH"/>
    <property type="match status" value="1"/>
</dbReference>
<evidence type="ECO:0000313" key="5">
    <source>
        <dbReference type="Proteomes" id="UP000197619"/>
    </source>
</evidence>
<dbReference type="GO" id="GO:0042981">
    <property type="term" value="P:regulation of apoptotic process"/>
    <property type="evidence" value="ECO:0007669"/>
    <property type="project" value="InterPro"/>
</dbReference>
<dbReference type="RefSeq" id="XP_021411782.1">
    <property type="nucleotide sequence ID" value="XM_021556107.2"/>
</dbReference>
<feature type="domain" description="DED" evidence="3">
    <location>
        <begin position="30"/>
        <end position="108"/>
    </location>
</feature>
<evidence type="ECO:0000313" key="4">
    <source>
        <dbReference type="EMBL" id="OWK57480.1"/>
    </source>
</evidence>
<dbReference type="AlphaFoldDB" id="A0A218UVM2"/>
<dbReference type="Proteomes" id="UP000197619">
    <property type="component" value="Unassembled WGS sequence"/>
</dbReference>
<dbReference type="PROSITE" id="PS50168">
    <property type="entry name" value="DED"/>
    <property type="match status" value="1"/>
</dbReference>
<dbReference type="GO" id="GO:0005123">
    <property type="term" value="F:death receptor binding"/>
    <property type="evidence" value="ECO:0007669"/>
    <property type="project" value="TreeGrafter"/>
</dbReference>
<sequence>MDFPSRRLGQDAEVPPARPVPGEGPSGVDRFLSLQLSISLGLSDAELDAMKFLCRNKITKGKLEKVQTGRQLFIILMEQQLIARDKLGFLKELLRHISRDDLLSLVVQFEPGELHVQDDQPDEHEKRLLKAAFGVIHDNVGREWKKLMRELGLPEVKLDKVEAAYPFNLEEVVFQALQEWQKWKGKDAKVADLIKGLRGCNLNLVADKVEEKISQVNTGTK</sequence>
<gene>
    <name evidence="4" type="primary">FADD</name>
    <name evidence="4" type="ORF">RLOC_00010057</name>
</gene>
<dbReference type="PANTHER" id="PTHR15077">
    <property type="entry name" value="FAS-ASSOCIATING DEATH DOMAIN-CONTAINING PROTEIN FADD"/>
    <property type="match status" value="1"/>
</dbReference>
<proteinExistence type="predicted"/>
<dbReference type="PANTHER" id="PTHR15077:SF10">
    <property type="entry name" value="FAS-ASSOCIATED DEATH DOMAIN PROTEIN"/>
    <property type="match status" value="1"/>
</dbReference>
<dbReference type="InterPro" id="IPR000488">
    <property type="entry name" value="Death_dom"/>
</dbReference>
<dbReference type="GeneID" id="110485062"/>
<evidence type="ECO:0000259" key="2">
    <source>
        <dbReference type="PROSITE" id="PS50017"/>
    </source>
</evidence>
<evidence type="ECO:0000256" key="1">
    <source>
        <dbReference type="SAM" id="MobiDB-lite"/>
    </source>
</evidence>
<dbReference type="Pfam" id="PF00531">
    <property type="entry name" value="Death"/>
    <property type="match status" value="1"/>
</dbReference>
<feature type="region of interest" description="Disordered" evidence="1">
    <location>
        <begin position="1"/>
        <end position="25"/>
    </location>
</feature>